<reference evidence="2 7" key="3">
    <citation type="submission" date="2019-10" db="EMBL/GenBank/DDBJ databases">
        <title>Genome Sequencing and assembly of Lactobacillus fermentum I2, a lactic acid bacteria.</title>
        <authorList>
            <person name="Lopes L.S."/>
            <person name="Persinoti G.F."/>
            <person name="Riano-Pachon D.M."/>
            <person name="Labate C.A."/>
        </authorList>
    </citation>
    <scope>NUCLEOTIDE SEQUENCE [LARGE SCALE GENOMIC DNA]</scope>
    <source>
        <strain evidence="2 7">I2</strain>
    </source>
</reference>
<dbReference type="InterPro" id="IPR035903">
    <property type="entry name" value="HesB-like_dom_sf"/>
</dbReference>
<evidence type="ECO:0000313" key="5">
    <source>
        <dbReference type="Proteomes" id="UP000185427"/>
    </source>
</evidence>
<name>A0A0F4HD89_LIMFE</name>
<dbReference type="Proteomes" id="UP000503169">
    <property type="component" value="Chromosome"/>
</dbReference>
<dbReference type="EMBL" id="CP050919">
    <property type="protein sequence ID" value="QIX59179.1"/>
    <property type="molecule type" value="Genomic_DNA"/>
</dbReference>
<dbReference type="RefSeq" id="WP_003684108.1">
    <property type="nucleotide sequence ID" value="NZ_AP024320.1"/>
</dbReference>
<dbReference type="OrthoDB" id="1645729at2"/>
<dbReference type="Proteomes" id="UP000236514">
    <property type="component" value="Unassembled WGS sequence"/>
</dbReference>
<gene>
    <name evidence="1" type="ORF">BUW47_07790</name>
    <name evidence="3" type="ORF">C1Y38_03085</name>
    <name evidence="2" type="ORF">GC247_09260</name>
    <name evidence="4" type="ORF">HCY95_01633</name>
</gene>
<dbReference type="EMBL" id="CP019030">
    <property type="protein sequence ID" value="APU46320.1"/>
    <property type="molecule type" value="Genomic_DNA"/>
</dbReference>
<accession>A0A0F4HD89</accession>
<sequence>MAVSKISISPEASKWFREGMGVPEGGGVHFFGRVYGETNAHEGFSTGMSRHDQPVQPLVDQVVDGVHYYIEESENWFFEGLDVQVDYDKSIDGPVYYYTPNDGSKLDTHAHSSKTEP</sequence>
<reference evidence="4 8" key="4">
    <citation type="submission" date="2020-04" db="EMBL/GenBank/DDBJ databases">
        <title>Novel strain L. Fermentum HFD1 producer antibacterial peptides.</title>
        <authorList>
            <person name="Ozhegov G.D."/>
            <person name="Pavlova A.S."/>
            <person name="Zhuravleva D.E."/>
            <person name="Gogoleva N.V."/>
            <person name="Shagimardanova E.I."/>
            <person name="Markelova M.I."/>
            <person name="Yarullina D.R."/>
            <person name="Kayumov A.R."/>
        </authorList>
    </citation>
    <scope>NUCLEOTIDE SEQUENCE [LARGE SCALE GENOMIC DNA]</scope>
    <source>
        <strain evidence="4 8">HFD1</strain>
    </source>
</reference>
<dbReference type="PATRIC" id="fig|1613.32.peg.405"/>
<organism evidence="3 6">
    <name type="scientific">Limosilactobacillus fermentum</name>
    <name type="common">Lactobacillus fermentum</name>
    <dbReference type="NCBI Taxonomy" id="1613"/>
    <lineage>
        <taxon>Bacteria</taxon>
        <taxon>Bacillati</taxon>
        <taxon>Bacillota</taxon>
        <taxon>Bacilli</taxon>
        <taxon>Lactobacillales</taxon>
        <taxon>Lactobacillaceae</taxon>
        <taxon>Limosilactobacillus</taxon>
    </lineage>
</organism>
<reference evidence="3 6" key="2">
    <citation type="submission" date="2018-01" db="EMBL/GenBank/DDBJ databases">
        <title>Draft genome sequence of the feruloyl esterase-producing strain Lactobacillus fermentum CRL 1446, isolated from artisanal goat milk cheese.</title>
        <authorList>
            <person name="Abeijon Mukdsi M.C."/>
            <person name="Saavedra L."/>
            <person name="Gauffin Cano M.P."/>
            <person name="Hebert E.M."/>
            <person name="Medina R.B."/>
        </authorList>
    </citation>
    <scope>NUCLEOTIDE SEQUENCE [LARGE SCALE GENOMIC DNA]</scope>
    <source>
        <strain evidence="3 6">CRL 1446</strain>
    </source>
</reference>
<reference evidence="1 5" key="1">
    <citation type="submission" date="2016-12" db="EMBL/GenBank/DDBJ databases">
        <title>Complete Genome Sequence of Lactobacillus fermentum Strain SNUV175, a Probiotic for Treatment of Bacterial Vaginosis.</title>
        <authorList>
            <person name="Lee S."/>
            <person name="You H.J."/>
            <person name="Kwon B."/>
            <person name="Ko G."/>
        </authorList>
    </citation>
    <scope>NUCLEOTIDE SEQUENCE [LARGE SCALE GENOMIC DNA]</scope>
    <source>
        <strain evidence="1 5">SNUV175</strain>
    </source>
</reference>
<protein>
    <submittedName>
        <fullName evidence="3">Iron-sulfur cluster biosynthesis protein</fullName>
    </submittedName>
</protein>
<evidence type="ECO:0000313" key="2">
    <source>
        <dbReference type="EMBL" id="MPQ36025.1"/>
    </source>
</evidence>
<evidence type="ECO:0000313" key="1">
    <source>
        <dbReference type="EMBL" id="APU46320.1"/>
    </source>
</evidence>
<dbReference type="SUPFAM" id="SSF89360">
    <property type="entry name" value="HesB-like domain"/>
    <property type="match status" value="1"/>
</dbReference>
<proteinExistence type="predicted"/>
<evidence type="ECO:0000313" key="7">
    <source>
        <dbReference type="Proteomes" id="UP000466799"/>
    </source>
</evidence>
<dbReference type="EMBL" id="POTQ01000004">
    <property type="protein sequence ID" value="PNV58358.1"/>
    <property type="molecule type" value="Genomic_DNA"/>
</dbReference>
<dbReference type="Proteomes" id="UP000466799">
    <property type="component" value="Unassembled WGS sequence"/>
</dbReference>
<evidence type="ECO:0000313" key="3">
    <source>
        <dbReference type="EMBL" id="PNV58358.1"/>
    </source>
</evidence>
<evidence type="ECO:0000313" key="6">
    <source>
        <dbReference type="Proteomes" id="UP000236514"/>
    </source>
</evidence>
<evidence type="ECO:0000313" key="8">
    <source>
        <dbReference type="Proteomes" id="UP000503169"/>
    </source>
</evidence>
<dbReference type="AlphaFoldDB" id="A0A0F4HD89"/>
<dbReference type="EMBL" id="WHJL01000134">
    <property type="protein sequence ID" value="MPQ36025.1"/>
    <property type="molecule type" value="Genomic_DNA"/>
</dbReference>
<dbReference type="Proteomes" id="UP000185427">
    <property type="component" value="Chromosome"/>
</dbReference>
<evidence type="ECO:0000313" key="4">
    <source>
        <dbReference type="EMBL" id="QIX59179.1"/>
    </source>
</evidence>